<name>A0A9P9KX83_FUSRE</name>
<dbReference type="AlphaFoldDB" id="A0A9P9KX83"/>
<proteinExistence type="predicted"/>
<organism evidence="1 2">
    <name type="scientific">Fusarium redolens</name>
    <dbReference type="NCBI Taxonomy" id="48865"/>
    <lineage>
        <taxon>Eukaryota</taxon>
        <taxon>Fungi</taxon>
        <taxon>Dikarya</taxon>
        <taxon>Ascomycota</taxon>
        <taxon>Pezizomycotina</taxon>
        <taxon>Sordariomycetes</taxon>
        <taxon>Hypocreomycetidae</taxon>
        <taxon>Hypocreales</taxon>
        <taxon>Nectriaceae</taxon>
        <taxon>Fusarium</taxon>
        <taxon>Fusarium redolens species complex</taxon>
    </lineage>
</organism>
<gene>
    <name evidence="1" type="ORF">BKA55DRAFT_33466</name>
</gene>
<comment type="caution">
    <text evidence="1">The sequence shown here is derived from an EMBL/GenBank/DDBJ whole genome shotgun (WGS) entry which is preliminary data.</text>
</comment>
<evidence type="ECO:0000313" key="2">
    <source>
        <dbReference type="Proteomes" id="UP000720189"/>
    </source>
</evidence>
<dbReference type="Proteomes" id="UP000720189">
    <property type="component" value="Unassembled WGS sequence"/>
</dbReference>
<evidence type="ECO:0000313" key="1">
    <source>
        <dbReference type="EMBL" id="KAH7270102.1"/>
    </source>
</evidence>
<dbReference type="EMBL" id="JAGMUX010000001">
    <property type="protein sequence ID" value="KAH7270102.1"/>
    <property type="molecule type" value="Genomic_DNA"/>
</dbReference>
<dbReference type="GeneID" id="70215681"/>
<sequence>MSPPQMVVETELGRPSTPVTLYSMPVWMTASDLLGSCPLKINIAYADSSLFFLVKSLAWSDLTLSCFCLSCLSHISFGNNPRTGIKTSNLSLLMNELSGMESKPGIYFGFQTSIDMLARMITNLSLSYAPSSKTAIITAGKKKPWTCALKDGGGLCRLKDRESRTSFSACILSKHPCTRLRRVSVLDPMPVKHSLSQFDHNSITTVTPRSLSTPIECLNRQQHCRRLICSITGRIYAVHVLRHEIQSALLLLASDSIGNRMFMT</sequence>
<keyword evidence="2" id="KW-1185">Reference proteome</keyword>
<protein>
    <submittedName>
        <fullName evidence="1">Uncharacterized protein</fullName>
    </submittedName>
</protein>
<accession>A0A9P9KX83</accession>
<dbReference type="RefSeq" id="XP_046056870.1">
    <property type="nucleotide sequence ID" value="XM_046185727.1"/>
</dbReference>
<reference evidence="1" key="1">
    <citation type="journal article" date="2021" name="Nat. Commun.">
        <title>Genetic determinants of endophytism in the Arabidopsis root mycobiome.</title>
        <authorList>
            <person name="Mesny F."/>
            <person name="Miyauchi S."/>
            <person name="Thiergart T."/>
            <person name="Pickel B."/>
            <person name="Atanasova L."/>
            <person name="Karlsson M."/>
            <person name="Huettel B."/>
            <person name="Barry K.W."/>
            <person name="Haridas S."/>
            <person name="Chen C."/>
            <person name="Bauer D."/>
            <person name="Andreopoulos W."/>
            <person name="Pangilinan J."/>
            <person name="LaButti K."/>
            <person name="Riley R."/>
            <person name="Lipzen A."/>
            <person name="Clum A."/>
            <person name="Drula E."/>
            <person name="Henrissat B."/>
            <person name="Kohler A."/>
            <person name="Grigoriev I.V."/>
            <person name="Martin F.M."/>
            <person name="Hacquard S."/>
        </authorList>
    </citation>
    <scope>NUCLEOTIDE SEQUENCE</scope>
    <source>
        <strain evidence="1">MPI-CAGE-AT-0023</strain>
    </source>
</reference>